<keyword evidence="2" id="KW-1185">Reference proteome</keyword>
<organism evidence="1 2">
    <name type="scientific">Phialemonium atrogriseum</name>
    <dbReference type="NCBI Taxonomy" id="1093897"/>
    <lineage>
        <taxon>Eukaryota</taxon>
        <taxon>Fungi</taxon>
        <taxon>Dikarya</taxon>
        <taxon>Ascomycota</taxon>
        <taxon>Pezizomycotina</taxon>
        <taxon>Sordariomycetes</taxon>
        <taxon>Sordariomycetidae</taxon>
        <taxon>Cephalothecales</taxon>
        <taxon>Cephalothecaceae</taxon>
        <taxon>Phialemonium</taxon>
    </lineage>
</organism>
<sequence length="279" mass="30395">MAAQERKIDLQDIKNGGLSDTELPLFRALDSALNSADAVESSAAEAASSICGFLPASASTDDVEEFLWTFWGLLIQVSRAVPHDHAGQQILVNIVKDLHGKDPAATVKIWAAKTSLWKDLPLLGPCMREAWFDPTSKVQSLDAKANQEWVNQNSFASRLFGARLTSWPILGLWQLRASLEEPGSGPALDSRVSATCEWVVHAGRLLLGECRADAALDQAEARAQRPGSLYEGKAGFNMDRWGFWKRRFAELGAEDGINAEVKDLARSATETMEALEAGT</sequence>
<protein>
    <submittedName>
        <fullName evidence="1">Uncharacterized protein</fullName>
    </submittedName>
</protein>
<evidence type="ECO:0000313" key="1">
    <source>
        <dbReference type="EMBL" id="KAK1763834.1"/>
    </source>
</evidence>
<dbReference type="PANTHER" id="PTHR38797:SF4">
    <property type="entry name" value="NUCLEAR PORE COMPLEX PROTEIN NUP85"/>
    <property type="match status" value="1"/>
</dbReference>
<name>A0AAJ0BVH7_9PEZI</name>
<dbReference type="InterPro" id="IPR022085">
    <property type="entry name" value="OpdG"/>
</dbReference>
<dbReference type="AlphaFoldDB" id="A0AAJ0BVH7"/>
<dbReference type="Proteomes" id="UP001244011">
    <property type="component" value="Unassembled WGS sequence"/>
</dbReference>
<gene>
    <name evidence="1" type="ORF">QBC33DRAFT_548713</name>
</gene>
<dbReference type="InterPro" id="IPR053204">
    <property type="entry name" value="Oxopyrrolidines_Biosynth-assoc"/>
</dbReference>
<dbReference type="RefSeq" id="XP_060280047.1">
    <property type="nucleotide sequence ID" value="XM_060428879.1"/>
</dbReference>
<evidence type="ECO:0000313" key="2">
    <source>
        <dbReference type="Proteomes" id="UP001244011"/>
    </source>
</evidence>
<dbReference type="GeneID" id="85312066"/>
<reference evidence="1" key="1">
    <citation type="submission" date="2023-06" db="EMBL/GenBank/DDBJ databases">
        <title>Genome-scale phylogeny and comparative genomics of the fungal order Sordariales.</title>
        <authorList>
            <consortium name="Lawrence Berkeley National Laboratory"/>
            <person name="Hensen N."/>
            <person name="Bonometti L."/>
            <person name="Westerberg I."/>
            <person name="Brannstrom I.O."/>
            <person name="Guillou S."/>
            <person name="Cros-Aarteil S."/>
            <person name="Calhoun S."/>
            <person name="Haridas S."/>
            <person name="Kuo A."/>
            <person name="Mondo S."/>
            <person name="Pangilinan J."/>
            <person name="Riley R."/>
            <person name="Labutti K."/>
            <person name="Andreopoulos B."/>
            <person name="Lipzen A."/>
            <person name="Chen C."/>
            <person name="Yanf M."/>
            <person name="Daum C."/>
            <person name="Ng V."/>
            <person name="Clum A."/>
            <person name="Steindorff A."/>
            <person name="Ohm R."/>
            <person name="Martin F."/>
            <person name="Silar P."/>
            <person name="Natvig D."/>
            <person name="Lalanne C."/>
            <person name="Gautier V."/>
            <person name="Ament-Velasquez S.L."/>
            <person name="Kruys A."/>
            <person name="Hutchinson M.I."/>
            <person name="Powell A.J."/>
            <person name="Barry K."/>
            <person name="Miller A.N."/>
            <person name="Grigoriev I.V."/>
            <person name="Debuchy R."/>
            <person name="Gladieux P."/>
            <person name="Thoren M.H."/>
            <person name="Johannesson H."/>
        </authorList>
    </citation>
    <scope>NUCLEOTIDE SEQUENCE</scope>
    <source>
        <strain evidence="1">8032-3</strain>
    </source>
</reference>
<accession>A0AAJ0BVH7</accession>
<proteinExistence type="predicted"/>
<comment type="caution">
    <text evidence="1">The sequence shown here is derived from an EMBL/GenBank/DDBJ whole genome shotgun (WGS) entry which is preliminary data.</text>
</comment>
<dbReference type="PANTHER" id="PTHR38797">
    <property type="entry name" value="NUCLEAR PORE COMPLEX PROTEIN NUP85-RELATED"/>
    <property type="match status" value="1"/>
</dbReference>
<dbReference type="Pfam" id="PF12311">
    <property type="entry name" value="DUF3632"/>
    <property type="match status" value="1"/>
</dbReference>
<dbReference type="EMBL" id="MU839024">
    <property type="protein sequence ID" value="KAK1763834.1"/>
    <property type="molecule type" value="Genomic_DNA"/>
</dbReference>